<dbReference type="InterPro" id="IPR003682">
    <property type="entry name" value="rRNA_ssu_MeTfrase_G"/>
</dbReference>
<dbReference type="InterPro" id="IPR029063">
    <property type="entry name" value="SAM-dependent_MTases_sf"/>
</dbReference>
<dbReference type="SUPFAM" id="SSF53335">
    <property type="entry name" value="S-adenosyl-L-methionine-dependent methyltransferases"/>
    <property type="match status" value="1"/>
</dbReference>
<dbReference type="Pfam" id="PF02527">
    <property type="entry name" value="GidB"/>
    <property type="match status" value="1"/>
</dbReference>
<keyword evidence="4 6" id="KW-0808">Transferase</keyword>
<protein>
    <recommendedName>
        <fullName evidence="6">Ribosomal RNA small subunit methyltransferase G</fullName>
        <ecNumber evidence="6">2.1.1.-</ecNumber>
    </recommendedName>
    <alternativeName>
        <fullName evidence="6">16S rRNA 7-methylguanosine methyltransferase</fullName>
        <shortName evidence="6">16S rRNA m7G methyltransferase</shortName>
    </alternativeName>
</protein>
<accession>A0A926N6E8</accession>
<keyword evidence="5 6" id="KW-0949">S-adenosyl-L-methionine</keyword>
<comment type="caution">
    <text evidence="6">Lacks conserved residue(s) required for the propagation of feature annotation.</text>
</comment>
<dbReference type="RefSeq" id="WP_191141798.1">
    <property type="nucleotide sequence ID" value="NZ_JACXAH010000008.1"/>
</dbReference>
<comment type="caution">
    <text evidence="8">The sequence shown here is derived from an EMBL/GenBank/DDBJ whole genome shotgun (WGS) entry which is preliminary data.</text>
</comment>
<evidence type="ECO:0000256" key="1">
    <source>
        <dbReference type="ARBA" id="ARBA00022490"/>
    </source>
</evidence>
<keyword evidence="2 6" id="KW-0698">rRNA processing</keyword>
<proteinExistence type="inferred from homology"/>
<dbReference type="Proteomes" id="UP000661691">
    <property type="component" value="Unassembled WGS sequence"/>
</dbReference>
<feature type="binding site" evidence="6">
    <location>
        <begin position="129"/>
        <end position="130"/>
    </location>
    <ligand>
        <name>S-adenosyl-L-methionine</name>
        <dbReference type="ChEBI" id="CHEBI:59789"/>
    </ligand>
</feature>
<organism evidence="8 9">
    <name type="scientific">Polycladospora coralii</name>
    <dbReference type="NCBI Taxonomy" id="2771432"/>
    <lineage>
        <taxon>Bacteria</taxon>
        <taxon>Bacillati</taxon>
        <taxon>Bacillota</taxon>
        <taxon>Bacilli</taxon>
        <taxon>Bacillales</taxon>
        <taxon>Thermoactinomycetaceae</taxon>
        <taxon>Polycladospora</taxon>
    </lineage>
</organism>
<dbReference type="NCBIfam" id="TIGR00138">
    <property type="entry name" value="rsmG_gidB"/>
    <property type="match status" value="1"/>
</dbReference>
<evidence type="ECO:0000256" key="6">
    <source>
        <dbReference type="HAMAP-Rule" id="MF_00074"/>
    </source>
</evidence>
<feature type="binding site" evidence="6">
    <location>
        <position position="148"/>
    </location>
    <ligand>
        <name>S-adenosyl-L-methionine</name>
        <dbReference type="ChEBI" id="CHEBI:59789"/>
    </ligand>
</feature>
<evidence type="ECO:0000256" key="3">
    <source>
        <dbReference type="ARBA" id="ARBA00022603"/>
    </source>
</evidence>
<gene>
    <name evidence="6 8" type="primary">rsmG</name>
    <name evidence="8" type="ORF">IC620_06360</name>
</gene>
<dbReference type="EMBL" id="JACXAH010000008">
    <property type="protein sequence ID" value="MBD1371981.1"/>
    <property type="molecule type" value="Genomic_DNA"/>
</dbReference>
<keyword evidence="9" id="KW-1185">Reference proteome</keyword>
<dbReference type="GO" id="GO:0070043">
    <property type="term" value="F:rRNA (guanine-N7-)-methyltransferase activity"/>
    <property type="evidence" value="ECO:0007669"/>
    <property type="project" value="UniProtKB-UniRule"/>
</dbReference>
<dbReference type="PANTHER" id="PTHR31760:SF0">
    <property type="entry name" value="S-ADENOSYL-L-METHIONINE-DEPENDENT METHYLTRANSFERASES SUPERFAMILY PROTEIN"/>
    <property type="match status" value="1"/>
</dbReference>
<reference evidence="8" key="1">
    <citation type="submission" date="2020-09" db="EMBL/GenBank/DDBJ databases">
        <title>A novel bacterium of genus Hazenella, isolated from South China Sea.</title>
        <authorList>
            <person name="Huang H."/>
            <person name="Mo K."/>
            <person name="Hu Y."/>
        </authorList>
    </citation>
    <scope>NUCLEOTIDE SEQUENCE</scope>
    <source>
        <strain evidence="8">IB182357</strain>
    </source>
</reference>
<name>A0A926N6E8_9BACL</name>
<keyword evidence="3 6" id="KW-0489">Methyltransferase</keyword>
<dbReference type="PANTHER" id="PTHR31760">
    <property type="entry name" value="S-ADENOSYL-L-METHIONINE-DEPENDENT METHYLTRANSFERASES SUPERFAMILY PROTEIN"/>
    <property type="match status" value="1"/>
</dbReference>
<feature type="binding site" evidence="6">
    <location>
        <position position="83"/>
    </location>
    <ligand>
        <name>S-adenosyl-L-methionine</name>
        <dbReference type="ChEBI" id="CHEBI:59789"/>
    </ligand>
</feature>
<evidence type="ECO:0000256" key="5">
    <source>
        <dbReference type="ARBA" id="ARBA00022691"/>
    </source>
</evidence>
<dbReference type="FunFam" id="3.40.50.150:FF:000041">
    <property type="entry name" value="Ribosomal RNA small subunit methyltransferase G"/>
    <property type="match status" value="1"/>
</dbReference>
<comment type="subcellular location">
    <subcellularLocation>
        <location evidence="6">Cytoplasm</location>
    </subcellularLocation>
</comment>
<feature type="binding site" evidence="6">
    <location>
        <position position="78"/>
    </location>
    <ligand>
        <name>S-adenosyl-L-methionine</name>
        <dbReference type="ChEBI" id="CHEBI:59789"/>
    </ligand>
</feature>
<dbReference type="AlphaFoldDB" id="A0A926N6E8"/>
<evidence type="ECO:0000313" key="9">
    <source>
        <dbReference type="Proteomes" id="UP000661691"/>
    </source>
</evidence>
<dbReference type="GO" id="GO:0005829">
    <property type="term" value="C:cytosol"/>
    <property type="evidence" value="ECO:0007669"/>
    <property type="project" value="TreeGrafter"/>
</dbReference>
<dbReference type="HAMAP" id="MF_00074">
    <property type="entry name" value="16SrRNA_methyltr_G"/>
    <property type="match status" value="1"/>
</dbReference>
<dbReference type="CDD" id="cd02440">
    <property type="entry name" value="AdoMet_MTases"/>
    <property type="match status" value="1"/>
</dbReference>
<dbReference type="Gene3D" id="3.40.50.150">
    <property type="entry name" value="Vaccinia Virus protein VP39"/>
    <property type="match status" value="1"/>
</dbReference>
<keyword evidence="1 6" id="KW-0963">Cytoplasm</keyword>
<feature type="region of interest" description="Disordered" evidence="7">
    <location>
        <begin position="220"/>
        <end position="239"/>
    </location>
</feature>
<comment type="function">
    <text evidence="6">Specifically methylates the N7 position of guanine in position 535 of 16S rRNA.</text>
</comment>
<evidence type="ECO:0000256" key="2">
    <source>
        <dbReference type="ARBA" id="ARBA00022552"/>
    </source>
</evidence>
<comment type="similarity">
    <text evidence="6">Belongs to the methyltransferase superfamily. RNA methyltransferase RsmG family.</text>
</comment>
<sequence>MKHDQWLQEHVSRLGIDLTEHQLEQFQQYYELLIETNKVMNLTGITDRDEVYIKHFYDSLTLIATFDPKKTKSIIDVGTGAGFPGIPLKIAFPDLEVVLLDSLKKRIHFLQSVVNHLDLSGVTCIHGRAEELAHQKLYRASFDLATARAVAKLNVLAEYCLPFVKVGGMFISMKGTVMSDEVESAKKALHVMGKATFKQTTFELPASMGTRSLLQMQKRDHSPKAYPRRAGLPVKQPLV</sequence>
<evidence type="ECO:0000256" key="7">
    <source>
        <dbReference type="SAM" id="MobiDB-lite"/>
    </source>
</evidence>
<evidence type="ECO:0000256" key="4">
    <source>
        <dbReference type="ARBA" id="ARBA00022679"/>
    </source>
</evidence>
<dbReference type="EC" id="2.1.1.-" evidence="6"/>
<evidence type="ECO:0000313" key="8">
    <source>
        <dbReference type="EMBL" id="MBD1371981.1"/>
    </source>
</evidence>